<sequence>MDSRIIKSGQGIYRIASGQSNLFHAGRIEYKSCRRLSACRGYEETMVHLFWKFQSTAALWDKLVTYWTRERASRLHTRQFFDASASRQFCSHLSTRRGIEPTVSFQGPQKPFNMNILDDEGDDTFQVIRES</sequence>
<accession>M4C4F0</accession>
<dbReference type="VEuPathDB" id="FungiDB:HpaG813968"/>
<dbReference type="InParanoid" id="M4C4F0"/>
<evidence type="ECO:0008006" key="3">
    <source>
        <dbReference type="Google" id="ProtNLM"/>
    </source>
</evidence>
<evidence type="ECO:0000313" key="2">
    <source>
        <dbReference type="Proteomes" id="UP000011713"/>
    </source>
</evidence>
<dbReference type="AlphaFoldDB" id="M4C4F0"/>
<dbReference type="HOGENOM" id="CLU_1931594_0_0_1"/>
<dbReference type="Proteomes" id="UP000011713">
    <property type="component" value="Unassembled WGS sequence"/>
</dbReference>
<organism evidence="1 2">
    <name type="scientific">Hyaloperonospora arabidopsidis (strain Emoy2)</name>
    <name type="common">Downy mildew agent</name>
    <name type="synonym">Peronospora arabidopsidis</name>
    <dbReference type="NCBI Taxonomy" id="559515"/>
    <lineage>
        <taxon>Eukaryota</taxon>
        <taxon>Sar</taxon>
        <taxon>Stramenopiles</taxon>
        <taxon>Oomycota</taxon>
        <taxon>Peronosporomycetes</taxon>
        <taxon>Peronosporales</taxon>
        <taxon>Peronosporaceae</taxon>
        <taxon>Hyaloperonospora</taxon>
    </lineage>
</organism>
<evidence type="ECO:0000313" key="1">
    <source>
        <dbReference type="EnsemblProtists" id="HpaP813968"/>
    </source>
</evidence>
<name>M4C4F0_HYAAE</name>
<reference evidence="1" key="2">
    <citation type="submission" date="2015-06" db="UniProtKB">
        <authorList>
            <consortium name="EnsemblProtists"/>
        </authorList>
    </citation>
    <scope>IDENTIFICATION</scope>
    <source>
        <strain evidence="1">Emoy2</strain>
    </source>
</reference>
<dbReference type="EnsemblProtists" id="HpaT813968">
    <property type="protein sequence ID" value="HpaP813968"/>
    <property type="gene ID" value="HpaG813968"/>
</dbReference>
<keyword evidence="2" id="KW-1185">Reference proteome</keyword>
<dbReference type="EMBL" id="JH598223">
    <property type="status" value="NOT_ANNOTATED_CDS"/>
    <property type="molecule type" value="Genomic_DNA"/>
</dbReference>
<reference evidence="2" key="1">
    <citation type="journal article" date="2010" name="Science">
        <title>Signatures of adaptation to obligate biotrophy in the Hyaloperonospora arabidopsidis genome.</title>
        <authorList>
            <person name="Baxter L."/>
            <person name="Tripathy S."/>
            <person name="Ishaque N."/>
            <person name="Boot N."/>
            <person name="Cabral A."/>
            <person name="Kemen E."/>
            <person name="Thines M."/>
            <person name="Ah-Fong A."/>
            <person name="Anderson R."/>
            <person name="Badejoko W."/>
            <person name="Bittner-Eddy P."/>
            <person name="Boore J.L."/>
            <person name="Chibucos M.C."/>
            <person name="Coates M."/>
            <person name="Dehal P."/>
            <person name="Delehaunty K."/>
            <person name="Dong S."/>
            <person name="Downton P."/>
            <person name="Dumas B."/>
            <person name="Fabro G."/>
            <person name="Fronick C."/>
            <person name="Fuerstenberg S.I."/>
            <person name="Fulton L."/>
            <person name="Gaulin E."/>
            <person name="Govers F."/>
            <person name="Hughes L."/>
            <person name="Humphray S."/>
            <person name="Jiang R.H."/>
            <person name="Judelson H."/>
            <person name="Kamoun S."/>
            <person name="Kyung K."/>
            <person name="Meijer H."/>
            <person name="Minx P."/>
            <person name="Morris P."/>
            <person name="Nelson J."/>
            <person name="Phuntumart V."/>
            <person name="Qutob D."/>
            <person name="Rehmany A."/>
            <person name="Rougon-Cardoso A."/>
            <person name="Ryden P."/>
            <person name="Torto-Alalibo T."/>
            <person name="Studholme D."/>
            <person name="Wang Y."/>
            <person name="Win J."/>
            <person name="Wood J."/>
            <person name="Clifton S.W."/>
            <person name="Rogers J."/>
            <person name="Van den Ackerveken G."/>
            <person name="Jones J.D."/>
            <person name="McDowell J.M."/>
            <person name="Beynon J."/>
            <person name="Tyler B.M."/>
        </authorList>
    </citation>
    <scope>NUCLEOTIDE SEQUENCE [LARGE SCALE GENOMIC DNA]</scope>
    <source>
        <strain evidence="2">Emoy2</strain>
    </source>
</reference>
<protein>
    <recommendedName>
        <fullName evidence="3">RxLR effector candidate protein</fullName>
    </recommendedName>
</protein>
<proteinExistence type="predicted"/>